<dbReference type="Gene3D" id="3.40.1280.10">
    <property type="match status" value="2"/>
</dbReference>
<sequence>MGSTMAKSSPNTAKPEKGGKKRKLSAVVIHQKAQEEANDDSVWDVEAQIEAENAKAQPKPPHPFKRARKESEQDTTKPNHTSKRTPREGSLDTTKPSAVFKPKRGRDWTLSLAVPGSFIANTKVIKQKNDLASRIARAAAVFCVDEVVVFDDAPNEISPNVYVGKNDTRSKSEILADLAPDKEPWENPDQFLYHVLSYLECPAHLKTRLFPEHPNLAGAGALPPLDMPHSMKANEWCQYRDGVTLPTTSTASKKKGSTPAPQYTMIECGLPYPVRIDYAIPPNVRITLKFADSAPPENWPHLSQDEVADLRVEPVESSAPRKEAGYYWGFITRKAESLSAVYTECPLSSGYDFSIGTSERGVPLSDILPGSTARTKGPSGETMMKLPSDFKHLLLVIGGVTGLETAVESDPALKQRGLGKETAYDAFDAWVNLVPGQGSRTIRTEEAVWVGLMGVHQYVSSRT</sequence>
<dbReference type="CDD" id="cd18086">
    <property type="entry name" value="HsC9orf114-like"/>
    <property type="match status" value="1"/>
</dbReference>
<reference evidence="3" key="1">
    <citation type="journal article" date="2020" name="Stud. Mycol.">
        <title>101 Dothideomycetes genomes: a test case for predicting lifestyles and emergence of pathogens.</title>
        <authorList>
            <person name="Haridas S."/>
            <person name="Albert R."/>
            <person name="Binder M."/>
            <person name="Bloem J."/>
            <person name="Labutti K."/>
            <person name="Salamov A."/>
            <person name="Andreopoulos B."/>
            <person name="Baker S."/>
            <person name="Barry K."/>
            <person name="Bills G."/>
            <person name="Bluhm B."/>
            <person name="Cannon C."/>
            <person name="Castanera R."/>
            <person name="Culley D."/>
            <person name="Daum C."/>
            <person name="Ezra D."/>
            <person name="Gonzalez J."/>
            <person name="Henrissat B."/>
            <person name="Kuo A."/>
            <person name="Liang C."/>
            <person name="Lipzen A."/>
            <person name="Lutzoni F."/>
            <person name="Magnuson J."/>
            <person name="Mondo S."/>
            <person name="Nolan M."/>
            <person name="Ohm R."/>
            <person name="Pangilinan J."/>
            <person name="Park H.-J."/>
            <person name="Ramirez L."/>
            <person name="Alfaro M."/>
            <person name="Sun H."/>
            <person name="Tritt A."/>
            <person name="Yoshinaga Y."/>
            <person name="Zwiers L.-H."/>
            <person name="Turgeon B."/>
            <person name="Goodwin S."/>
            <person name="Spatafora J."/>
            <person name="Crous P."/>
            <person name="Grigoriev I."/>
        </authorList>
    </citation>
    <scope>NUCLEOTIDE SEQUENCE</scope>
    <source>
        <strain evidence="3">CBS 122681</strain>
    </source>
</reference>
<dbReference type="EMBL" id="MU004308">
    <property type="protein sequence ID" value="KAF2659259.1"/>
    <property type="molecule type" value="Genomic_DNA"/>
</dbReference>
<dbReference type="Proteomes" id="UP000799324">
    <property type="component" value="Unassembled WGS sequence"/>
</dbReference>
<dbReference type="AlphaFoldDB" id="A0A6A6TGV0"/>
<evidence type="ECO:0000256" key="2">
    <source>
        <dbReference type="SAM" id="MobiDB-lite"/>
    </source>
</evidence>
<gene>
    <name evidence="3" type="ORF">K491DRAFT_651394</name>
</gene>
<dbReference type="InterPro" id="IPR012340">
    <property type="entry name" value="NA-bd_OB-fold"/>
</dbReference>
<feature type="compositionally biased region" description="Acidic residues" evidence="2">
    <location>
        <begin position="36"/>
        <end position="49"/>
    </location>
</feature>
<feature type="compositionally biased region" description="Polar residues" evidence="2">
    <location>
        <begin position="1"/>
        <end position="12"/>
    </location>
</feature>
<accession>A0A6A6TGV0</accession>
<keyword evidence="4" id="KW-1185">Reference proteome</keyword>
<dbReference type="PANTHER" id="PTHR12150:SF13">
    <property type="entry name" value="METHYLTRANSFERASE C9ORF114-RELATED"/>
    <property type="match status" value="1"/>
</dbReference>
<organism evidence="3 4">
    <name type="scientific">Lophiostoma macrostomum CBS 122681</name>
    <dbReference type="NCBI Taxonomy" id="1314788"/>
    <lineage>
        <taxon>Eukaryota</taxon>
        <taxon>Fungi</taxon>
        <taxon>Dikarya</taxon>
        <taxon>Ascomycota</taxon>
        <taxon>Pezizomycotina</taxon>
        <taxon>Dothideomycetes</taxon>
        <taxon>Pleosporomycetidae</taxon>
        <taxon>Pleosporales</taxon>
        <taxon>Lophiostomataceae</taxon>
        <taxon>Lophiostoma</taxon>
    </lineage>
</organism>
<proteinExistence type="inferred from homology"/>
<dbReference type="PANTHER" id="PTHR12150">
    <property type="entry name" value="CLASS IV SAM-BINDING METHYLTRANSFERASE-RELATED"/>
    <property type="match status" value="1"/>
</dbReference>
<dbReference type="InterPro" id="IPR003750">
    <property type="entry name" value="Put_MeTrfase-C9orf114-like"/>
</dbReference>
<dbReference type="SUPFAM" id="SSF75217">
    <property type="entry name" value="alpha/beta knot"/>
    <property type="match status" value="1"/>
</dbReference>
<dbReference type="SUPFAM" id="SSF50249">
    <property type="entry name" value="Nucleic acid-binding proteins"/>
    <property type="match status" value="1"/>
</dbReference>
<dbReference type="InterPro" id="IPR029028">
    <property type="entry name" value="Alpha/beta_knot_MTases"/>
</dbReference>
<name>A0A6A6TGV0_9PLEO</name>
<protein>
    <submittedName>
        <fullName evidence="3">DUF171-domain-containing protein</fullName>
    </submittedName>
</protein>
<evidence type="ECO:0000256" key="1">
    <source>
        <dbReference type="ARBA" id="ARBA00009841"/>
    </source>
</evidence>
<dbReference type="Pfam" id="PF02598">
    <property type="entry name" value="Methyltrn_RNA_3"/>
    <property type="match status" value="1"/>
</dbReference>
<feature type="region of interest" description="Disordered" evidence="2">
    <location>
        <begin position="1"/>
        <end position="101"/>
    </location>
</feature>
<evidence type="ECO:0000313" key="3">
    <source>
        <dbReference type="EMBL" id="KAF2659259.1"/>
    </source>
</evidence>
<evidence type="ECO:0000313" key="4">
    <source>
        <dbReference type="Proteomes" id="UP000799324"/>
    </source>
</evidence>
<comment type="similarity">
    <text evidence="1">Belongs to the class IV-like SAM-binding methyltransferase superfamily.</text>
</comment>
<dbReference type="OrthoDB" id="361029at2759"/>
<dbReference type="InterPro" id="IPR029026">
    <property type="entry name" value="tRNA_m1G_MTases_N"/>
</dbReference>